<dbReference type="Proteomes" id="UP001165289">
    <property type="component" value="Unassembled WGS sequence"/>
</dbReference>
<gene>
    <name evidence="2" type="ORF">LOD99_7602</name>
</gene>
<reference evidence="2 3" key="1">
    <citation type="journal article" date="2023" name="BMC Biol.">
        <title>The compact genome of the sponge Oopsacas minuta (Hexactinellida) is lacking key metazoan core genes.</title>
        <authorList>
            <person name="Santini S."/>
            <person name="Schenkelaars Q."/>
            <person name="Jourda C."/>
            <person name="Duchesne M."/>
            <person name="Belahbib H."/>
            <person name="Rocher C."/>
            <person name="Selva M."/>
            <person name="Riesgo A."/>
            <person name="Vervoort M."/>
            <person name="Leys S.P."/>
            <person name="Kodjabachian L."/>
            <person name="Le Bivic A."/>
            <person name="Borchiellini C."/>
            <person name="Claverie J.M."/>
            <person name="Renard E."/>
        </authorList>
    </citation>
    <scope>NUCLEOTIDE SEQUENCE [LARGE SCALE GENOMIC DNA]</scope>
    <source>
        <strain evidence="2">SPO-2</strain>
    </source>
</reference>
<evidence type="ECO:0000313" key="2">
    <source>
        <dbReference type="EMBL" id="KAI6650552.1"/>
    </source>
</evidence>
<proteinExistence type="predicted"/>
<evidence type="ECO:0000256" key="1">
    <source>
        <dbReference type="SAM" id="MobiDB-lite"/>
    </source>
</evidence>
<protein>
    <submittedName>
        <fullName evidence="2">Uncharacterized protein</fullName>
    </submittedName>
</protein>
<feature type="compositionally biased region" description="Basic and acidic residues" evidence="1">
    <location>
        <begin position="25"/>
        <end position="45"/>
    </location>
</feature>
<sequence length="108" mass="12377">MFSWSSLCFKQLTLTHCILPSSSPQRDRDSDFPRQFETGSDKENFNNKNFPSVSPHKHYMLYRSVAALPVNRLNMVILHSLHQGDDYTGHRSMLLALLSSFHTPKPGN</sequence>
<dbReference type="AlphaFoldDB" id="A0AAV7JNJ6"/>
<evidence type="ECO:0000313" key="3">
    <source>
        <dbReference type="Proteomes" id="UP001165289"/>
    </source>
</evidence>
<keyword evidence="3" id="KW-1185">Reference proteome</keyword>
<feature type="region of interest" description="Disordered" evidence="1">
    <location>
        <begin position="20"/>
        <end position="51"/>
    </location>
</feature>
<organism evidence="2 3">
    <name type="scientific">Oopsacas minuta</name>
    <dbReference type="NCBI Taxonomy" id="111878"/>
    <lineage>
        <taxon>Eukaryota</taxon>
        <taxon>Metazoa</taxon>
        <taxon>Porifera</taxon>
        <taxon>Hexactinellida</taxon>
        <taxon>Hexasterophora</taxon>
        <taxon>Lyssacinosida</taxon>
        <taxon>Leucopsacidae</taxon>
        <taxon>Oopsacas</taxon>
    </lineage>
</organism>
<name>A0AAV7JNJ6_9METZ</name>
<comment type="caution">
    <text evidence="2">The sequence shown here is derived from an EMBL/GenBank/DDBJ whole genome shotgun (WGS) entry which is preliminary data.</text>
</comment>
<accession>A0AAV7JNJ6</accession>
<dbReference type="EMBL" id="JAKMXF010000310">
    <property type="protein sequence ID" value="KAI6650552.1"/>
    <property type="molecule type" value="Genomic_DNA"/>
</dbReference>